<keyword evidence="4" id="KW-0804">Transcription</keyword>
<sequence length="293" mass="31625">MSKPRLPLNALRAFEAVARLGSMSAAAVELGVTHGAVSRQVRALEDQFGVALVERGPRAVVPTPEGARLAAELAESFARIQAAVAQVQPGPLTLSCSATVMMRWLIPRLETFKRTHPGIELRLTISYGEVDFIRDAISLAIRNDMYKAPPDAVAETLIREEIGPVCHPAYAGRLRIGSADELVARARLLGTATRPEAWAEWTRAIGRPDLPATPQESFGHFYLVIQAAACGLGVALAPRLLVEDEIAAGHLVAPLGFTAGPHALQLWTAAHLRHRPDLRIVADWLRGEMTGRG</sequence>
<dbReference type="InterPro" id="IPR000847">
    <property type="entry name" value="LysR_HTH_N"/>
</dbReference>
<dbReference type="GO" id="GO:0006351">
    <property type="term" value="P:DNA-templated transcription"/>
    <property type="evidence" value="ECO:0007669"/>
    <property type="project" value="TreeGrafter"/>
</dbReference>
<dbReference type="InterPro" id="IPR058163">
    <property type="entry name" value="LysR-type_TF_proteobact-type"/>
</dbReference>
<dbReference type="Gene3D" id="1.10.10.10">
    <property type="entry name" value="Winged helix-like DNA-binding domain superfamily/Winged helix DNA-binding domain"/>
    <property type="match status" value="1"/>
</dbReference>
<dbReference type="PANTHER" id="PTHR30537">
    <property type="entry name" value="HTH-TYPE TRANSCRIPTIONAL REGULATOR"/>
    <property type="match status" value="1"/>
</dbReference>
<protein>
    <submittedName>
        <fullName evidence="6">LysR family transcriptional regulator</fullName>
    </submittedName>
</protein>
<dbReference type="SUPFAM" id="SSF53850">
    <property type="entry name" value="Periplasmic binding protein-like II"/>
    <property type="match status" value="1"/>
</dbReference>
<dbReference type="InterPro" id="IPR036388">
    <property type="entry name" value="WH-like_DNA-bd_sf"/>
</dbReference>
<evidence type="ECO:0000256" key="1">
    <source>
        <dbReference type="ARBA" id="ARBA00009437"/>
    </source>
</evidence>
<comment type="caution">
    <text evidence="6">The sequence shown here is derived from an EMBL/GenBank/DDBJ whole genome shotgun (WGS) entry which is preliminary data.</text>
</comment>
<dbReference type="FunFam" id="3.40.190.10:FF:000017">
    <property type="entry name" value="Glycine cleavage system transcriptional activator"/>
    <property type="match status" value="1"/>
</dbReference>
<keyword evidence="2" id="KW-0805">Transcription regulation</keyword>
<dbReference type="PROSITE" id="PS50931">
    <property type="entry name" value="HTH_LYSR"/>
    <property type="match status" value="1"/>
</dbReference>
<reference evidence="6 7" key="1">
    <citation type="submission" date="2019-06" db="EMBL/GenBank/DDBJ databases">
        <title>Genome of Methylobacterium sp. 17Sr1-39.</title>
        <authorList>
            <person name="Seo T."/>
        </authorList>
    </citation>
    <scope>NUCLEOTIDE SEQUENCE [LARGE SCALE GENOMIC DNA]</scope>
    <source>
        <strain evidence="6 7">17Sr1-39</strain>
    </source>
</reference>
<dbReference type="Pfam" id="PF00126">
    <property type="entry name" value="HTH_1"/>
    <property type="match status" value="1"/>
</dbReference>
<evidence type="ECO:0000259" key="5">
    <source>
        <dbReference type="PROSITE" id="PS50931"/>
    </source>
</evidence>
<keyword evidence="3" id="KW-0238">DNA-binding</keyword>
<dbReference type="InterPro" id="IPR005119">
    <property type="entry name" value="LysR_subst-bd"/>
</dbReference>
<dbReference type="AlphaFoldDB" id="A0A5C4LC72"/>
<dbReference type="SUPFAM" id="SSF46785">
    <property type="entry name" value="Winged helix' DNA-binding domain"/>
    <property type="match status" value="1"/>
</dbReference>
<dbReference type="Pfam" id="PF03466">
    <property type="entry name" value="LysR_substrate"/>
    <property type="match status" value="1"/>
</dbReference>
<dbReference type="InterPro" id="IPR036390">
    <property type="entry name" value="WH_DNA-bd_sf"/>
</dbReference>
<gene>
    <name evidence="6" type="ORF">FF100_24550</name>
</gene>
<dbReference type="Gene3D" id="3.40.190.10">
    <property type="entry name" value="Periplasmic binding protein-like II"/>
    <property type="match status" value="2"/>
</dbReference>
<feature type="domain" description="HTH lysR-type" evidence="5">
    <location>
        <begin position="6"/>
        <end position="63"/>
    </location>
</feature>
<dbReference type="GO" id="GO:0003700">
    <property type="term" value="F:DNA-binding transcription factor activity"/>
    <property type="evidence" value="ECO:0007669"/>
    <property type="project" value="InterPro"/>
</dbReference>
<comment type="similarity">
    <text evidence="1">Belongs to the LysR transcriptional regulatory family.</text>
</comment>
<evidence type="ECO:0000256" key="3">
    <source>
        <dbReference type="ARBA" id="ARBA00023125"/>
    </source>
</evidence>
<dbReference type="GO" id="GO:0043565">
    <property type="term" value="F:sequence-specific DNA binding"/>
    <property type="evidence" value="ECO:0007669"/>
    <property type="project" value="TreeGrafter"/>
</dbReference>
<proteinExistence type="inferred from homology"/>
<evidence type="ECO:0000313" key="6">
    <source>
        <dbReference type="EMBL" id="TNC10082.1"/>
    </source>
</evidence>
<dbReference type="PRINTS" id="PR00039">
    <property type="entry name" value="HTHLYSR"/>
</dbReference>
<accession>A0A5C4LC72</accession>
<organism evidence="6 7">
    <name type="scientific">Methylobacterium terricola</name>
    <dbReference type="NCBI Taxonomy" id="2583531"/>
    <lineage>
        <taxon>Bacteria</taxon>
        <taxon>Pseudomonadati</taxon>
        <taxon>Pseudomonadota</taxon>
        <taxon>Alphaproteobacteria</taxon>
        <taxon>Hyphomicrobiales</taxon>
        <taxon>Methylobacteriaceae</taxon>
        <taxon>Methylobacterium</taxon>
    </lineage>
</organism>
<dbReference type="EMBL" id="VDDA01000014">
    <property type="protein sequence ID" value="TNC10082.1"/>
    <property type="molecule type" value="Genomic_DNA"/>
</dbReference>
<dbReference type="OrthoDB" id="9793571at2"/>
<dbReference type="PANTHER" id="PTHR30537:SF74">
    <property type="entry name" value="HTH-TYPE TRANSCRIPTIONAL REGULATOR TRPI"/>
    <property type="match status" value="1"/>
</dbReference>
<dbReference type="RefSeq" id="WP_139038396.1">
    <property type="nucleotide sequence ID" value="NZ_VDDA01000014.1"/>
</dbReference>
<keyword evidence="7" id="KW-1185">Reference proteome</keyword>
<name>A0A5C4LC72_9HYPH</name>
<evidence type="ECO:0000313" key="7">
    <source>
        <dbReference type="Proteomes" id="UP000305267"/>
    </source>
</evidence>
<evidence type="ECO:0000256" key="2">
    <source>
        <dbReference type="ARBA" id="ARBA00023015"/>
    </source>
</evidence>
<dbReference type="Proteomes" id="UP000305267">
    <property type="component" value="Unassembled WGS sequence"/>
</dbReference>
<evidence type="ECO:0000256" key="4">
    <source>
        <dbReference type="ARBA" id="ARBA00023163"/>
    </source>
</evidence>
<dbReference type="FunFam" id="1.10.10.10:FF:000001">
    <property type="entry name" value="LysR family transcriptional regulator"/>
    <property type="match status" value="1"/>
</dbReference>